<dbReference type="InterPro" id="IPR009057">
    <property type="entry name" value="Homeodomain-like_sf"/>
</dbReference>
<dbReference type="AlphaFoldDB" id="D2D3B4"/>
<accession>D2D3B4</accession>
<evidence type="ECO:0000313" key="5">
    <source>
        <dbReference type="EMBL" id="ACS27054.1"/>
    </source>
</evidence>
<feature type="region of interest" description="Disordered" evidence="3">
    <location>
        <begin position="1"/>
        <end position="20"/>
    </location>
</feature>
<evidence type="ECO:0000259" key="4">
    <source>
        <dbReference type="PROSITE" id="PS50977"/>
    </source>
</evidence>
<dbReference type="EMBL" id="FJ426269">
    <property type="protein sequence ID" value="ACS27054.1"/>
    <property type="molecule type" value="Genomic_DNA"/>
</dbReference>
<protein>
    <submittedName>
        <fullName evidence="5">FumB</fullName>
    </submittedName>
</protein>
<organism evidence="5">
    <name type="scientific">Sphingopyxis macrogoltabida</name>
    <name type="common">Sphingomonas macrogoltabidus</name>
    <dbReference type="NCBI Taxonomy" id="33050"/>
    <lineage>
        <taxon>Bacteria</taxon>
        <taxon>Pseudomonadati</taxon>
        <taxon>Pseudomonadota</taxon>
        <taxon>Alphaproteobacteria</taxon>
        <taxon>Sphingomonadales</taxon>
        <taxon>Sphingomonadaceae</taxon>
        <taxon>Sphingopyxis</taxon>
    </lineage>
</organism>
<gene>
    <name evidence="5" type="primary">fumB</name>
</gene>
<evidence type="ECO:0000256" key="1">
    <source>
        <dbReference type="ARBA" id="ARBA00023125"/>
    </source>
</evidence>
<dbReference type="GO" id="GO:0003677">
    <property type="term" value="F:DNA binding"/>
    <property type="evidence" value="ECO:0007669"/>
    <property type="project" value="UniProtKB-UniRule"/>
</dbReference>
<dbReference type="Pfam" id="PF00440">
    <property type="entry name" value="TetR_N"/>
    <property type="match status" value="1"/>
</dbReference>
<feature type="domain" description="HTH tetR-type" evidence="4">
    <location>
        <begin position="23"/>
        <end position="83"/>
    </location>
</feature>
<name>D2D3B4_SPHMC</name>
<evidence type="ECO:0000256" key="2">
    <source>
        <dbReference type="PROSITE-ProRule" id="PRU00335"/>
    </source>
</evidence>
<sequence length="216" mass="24686">MTSQVKLRSAAKRPRSPKSERGLARYESLLDATDRLLVDLDPDQVGLYQIAEEAGASPSSVYHFFPTKEVAHLALMRRYLEGLRNLDAMEVDIGQLESWQDLMKLDQIRARDYYNSHPPALKLLFGGYGGVEARKLDERYSEEIVSSMYGRYNGIFHMPQMENEALMFTICFAILDAVWAVSFRRFGEITSDFLREGQAACIAYCRHYLPERTPSA</sequence>
<dbReference type="SUPFAM" id="SSF46689">
    <property type="entry name" value="Homeodomain-like"/>
    <property type="match status" value="1"/>
</dbReference>
<keyword evidence="1 2" id="KW-0238">DNA-binding</keyword>
<dbReference type="InterPro" id="IPR001647">
    <property type="entry name" value="HTH_TetR"/>
</dbReference>
<feature type="DNA-binding region" description="H-T-H motif" evidence="2">
    <location>
        <begin position="46"/>
        <end position="65"/>
    </location>
</feature>
<dbReference type="Gene3D" id="1.10.357.10">
    <property type="entry name" value="Tetracycline Repressor, domain 2"/>
    <property type="match status" value="1"/>
</dbReference>
<evidence type="ECO:0000256" key="3">
    <source>
        <dbReference type="SAM" id="MobiDB-lite"/>
    </source>
</evidence>
<proteinExistence type="predicted"/>
<dbReference type="PROSITE" id="PS50977">
    <property type="entry name" value="HTH_TETR_2"/>
    <property type="match status" value="1"/>
</dbReference>
<reference evidence="5" key="1">
    <citation type="journal article" date="2010" name="J. Biotechnol.">
        <title>Degradation of fumonisin B1 by the consecutive action of two bacterial enzymes.</title>
        <authorList>
            <person name="Heinl S."/>
            <person name="Hartinger D."/>
            <person name="Thamhesl M."/>
            <person name="Vekiru E."/>
            <person name="Krska R."/>
            <person name="Schatzmayr G."/>
            <person name="Moll W.-D."/>
            <person name="Grabherr R."/>
        </authorList>
    </citation>
    <scope>NUCLEOTIDE SEQUENCE</scope>
    <source>
        <strain evidence="5">MTA144</strain>
    </source>
</reference>